<keyword evidence="4" id="KW-1185">Reference proteome</keyword>
<dbReference type="AlphaFoldDB" id="A0AAP3E8X2"/>
<dbReference type="SUPFAM" id="SSF51905">
    <property type="entry name" value="FAD/NAD(P)-binding domain"/>
    <property type="match status" value="2"/>
</dbReference>
<reference evidence="3 4" key="1">
    <citation type="submission" date="2022-09" db="EMBL/GenBank/DDBJ databases">
        <title>Enrichment on poylsaccharides allowed isolation of novel metabolic and taxonomic groups of Haloarchaea.</title>
        <authorList>
            <person name="Sorokin D.Y."/>
            <person name="Elcheninov A.G."/>
            <person name="Khizhniak T.V."/>
            <person name="Kolganova T.V."/>
            <person name="Kublanov I.V."/>
        </authorList>
    </citation>
    <scope>NUCLEOTIDE SEQUENCE [LARGE SCALE GENOMIC DNA]</scope>
    <source>
        <strain evidence="3 4">AArc-curdl1</strain>
    </source>
</reference>
<name>A0AAP3E8X2_9EURY</name>
<feature type="compositionally biased region" description="Polar residues" evidence="2">
    <location>
        <begin position="129"/>
        <end position="148"/>
    </location>
</feature>
<dbReference type="InterPro" id="IPR050982">
    <property type="entry name" value="Auxin_biosynth/cation_transpt"/>
</dbReference>
<dbReference type="GO" id="GO:0004497">
    <property type="term" value="F:monooxygenase activity"/>
    <property type="evidence" value="ECO:0007669"/>
    <property type="project" value="TreeGrafter"/>
</dbReference>
<dbReference type="PANTHER" id="PTHR43539:SF89">
    <property type="entry name" value="NAD(P)-BINDING DOMAIN-CONTAINING PROTEIN"/>
    <property type="match status" value="1"/>
</dbReference>
<organism evidence="3 4">
    <name type="scientific">Natronosalvus hydrolyticus</name>
    <dbReference type="NCBI Taxonomy" id="2979988"/>
    <lineage>
        <taxon>Archaea</taxon>
        <taxon>Methanobacteriati</taxon>
        <taxon>Methanobacteriota</taxon>
        <taxon>Stenosarchaea group</taxon>
        <taxon>Halobacteria</taxon>
        <taxon>Halobacteriales</taxon>
        <taxon>Natrialbaceae</taxon>
        <taxon>Natronosalvus</taxon>
    </lineage>
</organism>
<proteinExistence type="predicted"/>
<evidence type="ECO:0000256" key="1">
    <source>
        <dbReference type="ARBA" id="ARBA00023002"/>
    </source>
</evidence>
<protein>
    <submittedName>
        <fullName evidence="3">NAD(P)-binding domain-containing protein</fullName>
    </submittedName>
</protein>
<dbReference type="Proteomes" id="UP001321047">
    <property type="component" value="Unassembled WGS sequence"/>
</dbReference>
<evidence type="ECO:0000313" key="3">
    <source>
        <dbReference type="EMBL" id="MCU4754347.1"/>
    </source>
</evidence>
<evidence type="ECO:0000256" key="2">
    <source>
        <dbReference type="SAM" id="MobiDB-lite"/>
    </source>
</evidence>
<keyword evidence="1" id="KW-0560">Oxidoreductase</keyword>
<dbReference type="GO" id="GO:0050660">
    <property type="term" value="F:flavin adenine dinucleotide binding"/>
    <property type="evidence" value="ECO:0007669"/>
    <property type="project" value="TreeGrafter"/>
</dbReference>
<accession>A0AAP3E8X2</accession>
<gene>
    <name evidence="3" type="ORF">OB919_20615</name>
</gene>
<comment type="caution">
    <text evidence="3">The sequence shown here is derived from an EMBL/GenBank/DDBJ whole genome shotgun (WGS) entry which is preliminary data.</text>
</comment>
<dbReference type="EMBL" id="JAOPJZ010000039">
    <property type="protein sequence ID" value="MCU4754347.1"/>
    <property type="molecule type" value="Genomic_DNA"/>
</dbReference>
<feature type="region of interest" description="Disordered" evidence="2">
    <location>
        <begin position="123"/>
        <end position="167"/>
    </location>
</feature>
<sequence length="435" mass="47121">MTPPQQVDVAVVGAGAAGIGVGVSLSMLEIETVILERDEIGASFRRWPDEMRFITPSFPSNSFGLTDLNAVTPNTSPAVTLDREHPNGNEYANYLEAVADFHDLEVETGVEVTEIRERAEMELEDRQTTDQTAVNRQTTEQSTVNRQTAIPAGDGGTALETNPQQANDGGFVLETSEGVVHSKYVIWATGHFGSPRTDVFPGADACVHTSEIRSWAEHASSSSTDDFLIIGGYESGIDAAVALVEAGCRVRVLDRGEPWATRGPDPSEVLSPYTFDRLESVAGSDRLLVEGGAVVQSSERDADGCFEVRARAADGYELDEGVSSTYTVPTQPILATGFEPDLGPATECFPREDGVIELTSRDESPTTPGVFLAGPDVTHNGVKFCFIYKFRARFPIIAETIGDRLGVDTEPLEVYREQNMYLEDLSCCEPDMCDC</sequence>
<dbReference type="PANTHER" id="PTHR43539">
    <property type="entry name" value="FLAVIN-BINDING MONOOXYGENASE-LIKE PROTEIN (AFU_ORTHOLOGUE AFUA_4G09220)"/>
    <property type="match status" value="1"/>
</dbReference>
<dbReference type="Pfam" id="PF13738">
    <property type="entry name" value="Pyr_redox_3"/>
    <property type="match status" value="2"/>
</dbReference>
<evidence type="ECO:0000313" key="4">
    <source>
        <dbReference type="Proteomes" id="UP001321047"/>
    </source>
</evidence>
<dbReference type="InterPro" id="IPR036188">
    <property type="entry name" value="FAD/NAD-bd_sf"/>
</dbReference>
<dbReference type="Gene3D" id="3.50.50.60">
    <property type="entry name" value="FAD/NAD(P)-binding domain"/>
    <property type="match status" value="2"/>
</dbReference>
<dbReference type="RefSeq" id="WP_342810649.1">
    <property type="nucleotide sequence ID" value="NZ_JAOPJZ010000039.1"/>
</dbReference>